<evidence type="ECO:0000256" key="1">
    <source>
        <dbReference type="ARBA" id="ARBA00004651"/>
    </source>
</evidence>
<feature type="transmembrane region" description="Helical" evidence="7">
    <location>
        <begin position="21"/>
        <end position="45"/>
    </location>
</feature>
<dbReference type="Pfam" id="PF12704">
    <property type="entry name" value="MacB_PCD"/>
    <property type="match status" value="1"/>
</dbReference>
<comment type="subcellular location">
    <subcellularLocation>
        <location evidence="1">Cell membrane</location>
        <topology evidence="1">Multi-pass membrane protein</topology>
    </subcellularLocation>
</comment>
<feature type="transmembrane region" description="Helical" evidence="7">
    <location>
        <begin position="351"/>
        <end position="382"/>
    </location>
</feature>
<dbReference type="PANTHER" id="PTHR30572">
    <property type="entry name" value="MEMBRANE COMPONENT OF TRANSPORTER-RELATED"/>
    <property type="match status" value="1"/>
</dbReference>
<comment type="caution">
    <text evidence="10">The sequence shown here is derived from an EMBL/GenBank/DDBJ whole genome shotgun (WGS) entry which is preliminary data.</text>
</comment>
<dbReference type="InterPro" id="IPR025857">
    <property type="entry name" value="MacB_PCD"/>
</dbReference>
<comment type="similarity">
    <text evidence="6">Belongs to the ABC-4 integral membrane protein family.</text>
</comment>
<dbReference type="PROSITE" id="PS51257">
    <property type="entry name" value="PROKAR_LIPOPROTEIN"/>
    <property type="match status" value="1"/>
</dbReference>
<sequence length="448" mass="48592">MNRNDLFRMCRQNLLRRKSRTFLTVLGVIIGCCSIVVMASIGIGMKEAQERLLSQLGDLTIITVTPPQGGRGKQKLDDSFLTQARRLDGVRAVTPKLTLDGVSTSLLTGVNNRFQADWSTICAYDLTQLESMGYQLLEGRLPQKSGEVLVGQYFAYNFKDTLRPDGYNTIDRYSGEPDENGNYPQAPDPYFKPLSQNLTISAETDTESYPFSYKIVGVLKEDNSKGYETSDGVIMSLSDLQAITAKVKKGGGAKKPEYGSVLVKTDGLASVAPVEKTIKTLGFPTESMESIRKPMEEEARQKQMMLGGLGAISLFVAALGIANTMMMSISERTREIGIMKSLGCYVTDVRTLFLLEAGAIGLIGGLIGCFVSFLASTAINFFSLGPPAMENLLPAIVGGEGVNRISVIPLWLYAFAILFSIFIGVGSGYYPANKAVKIPALEAIRPAG</sequence>
<evidence type="ECO:0000313" key="11">
    <source>
        <dbReference type="Proteomes" id="UP000824141"/>
    </source>
</evidence>
<keyword evidence="2" id="KW-1003">Cell membrane</keyword>
<protein>
    <submittedName>
        <fullName evidence="10">ABC transporter permease</fullName>
    </submittedName>
</protein>
<dbReference type="GO" id="GO:0005886">
    <property type="term" value="C:plasma membrane"/>
    <property type="evidence" value="ECO:0007669"/>
    <property type="project" value="UniProtKB-SubCell"/>
</dbReference>
<dbReference type="InterPro" id="IPR003838">
    <property type="entry name" value="ABC3_permease_C"/>
</dbReference>
<dbReference type="AlphaFoldDB" id="A0A9D1FS43"/>
<feature type="domain" description="MacB-like periplasmic core" evidence="9">
    <location>
        <begin position="21"/>
        <end position="280"/>
    </location>
</feature>
<evidence type="ECO:0000259" key="8">
    <source>
        <dbReference type="Pfam" id="PF02687"/>
    </source>
</evidence>
<accession>A0A9D1FS43</accession>
<feature type="transmembrane region" description="Helical" evidence="7">
    <location>
        <begin position="304"/>
        <end position="330"/>
    </location>
</feature>
<feature type="transmembrane region" description="Helical" evidence="7">
    <location>
        <begin position="410"/>
        <end position="430"/>
    </location>
</feature>
<evidence type="ECO:0000256" key="4">
    <source>
        <dbReference type="ARBA" id="ARBA00022989"/>
    </source>
</evidence>
<dbReference type="GO" id="GO:0022857">
    <property type="term" value="F:transmembrane transporter activity"/>
    <property type="evidence" value="ECO:0007669"/>
    <property type="project" value="TreeGrafter"/>
</dbReference>
<evidence type="ECO:0000256" key="5">
    <source>
        <dbReference type="ARBA" id="ARBA00023136"/>
    </source>
</evidence>
<organism evidence="10 11">
    <name type="scientific">Candidatus Caccousia stercoris</name>
    <dbReference type="NCBI Taxonomy" id="2840723"/>
    <lineage>
        <taxon>Bacteria</taxon>
        <taxon>Bacillati</taxon>
        <taxon>Bacillota</taxon>
        <taxon>Clostridia</taxon>
        <taxon>Eubacteriales</taxon>
        <taxon>Oscillospiraceae</taxon>
        <taxon>Oscillospiraceae incertae sedis</taxon>
        <taxon>Candidatus Caccousia</taxon>
    </lineage>
</organism>
<keyword evidence="5 7" id="KW-0472">Membrane</keyword>
<reference evidence="10" key="2">
    <citation type="journal article" date="2021" name="PeerJ">
        <title>Extensive microbial diversity within the chicken gut microbiome revealed by metagenomics and culture.</title>
        <authorList>
            <person name="Gilroy R."/>
            <person name="Ravi A."/>
            <person name="Getino M."/>
            <person name="Pursley I."/>
            <person name="Horton D.L."/>
            <person name="Alikhan N.F."/>
            <person name="Baker D."/>
            <person name="Gharbi K."/>
            <person name="Hall N."/>
            <person name="Watson M."/>
            <person name="Adriaenssens E.M."/>
            <person name="Foster-Nyarko E."/>
            <person name="Jarju S."/>
            <person name="Secka A."/>
            <person name="Antonio M."/>
            <person name="Oren A."/>
            <person name="Chaudhuri R.R."/>
            <person name="La Ragione R."/>
            <person name="Hildebrand F."/>
            <person name="Pallen M.J."/>
        </authorList>
    </citation>
    <scope>NUCLEOTIDE SEQUENCE</scope>
    <source>
        <strain evidence="10">6086</strain>
    </source>
</reference>
<dbReference type="PANTHER" id="PTHR30572:SF4">
    <property type="entry name" value="ABC TRANSPORTER PERMEASE YTRF"/>
    <property type="match status" value="1"/>
</dbReference>
<dbReference type="Proteomes" id="UP000824141">
    <property type="component" value="Unassembled WGS sequence"/>
</dbReference>
<evidence type="ECO:0000313" key="10">
    <source>
        <dbReference type="EMBL" id="HIS78255.1"/>
    </source>
</evidence>
<proteinExistence type="inferred from homology"/>
<evidence type="ECO:0000256" key="7">
    <source>
        <dbReference type="SAM" id="Phobius"/>
    </source>
</evidence>
<name>A0A9D1FS43_9FIRM</name>
<evidence type="ECO:0000256" key="2">
    <source>
        <dbReference type="ARBA" id="ARBA00022475"/>
    </source>
</evidence>
<keyword evidence="3 7" id="KW-0812">Transmembrane</keyword>
<evidence type="ECO:0000256" key="6">
    <source>
        <dbReference type="ARBA" id="ARBA00038076"/>
    </source>
</evidence>
<evidence type="ECO:0000259" key="9">
    <source>
        <dbReference type="Pfam" id="PF12704"/>
    </source>
</evidence>
<dbReference type="EMBL" id="DVJM01000045">
    <property type="protein sequence ID" value="HIS78255.1"/>
    <property type="molecule type" value="Genomic_DNA"/>
</dbReference>
<feature type="domain" description="ABC3 transporter permease C-terminal" evidence="8">
    <location>
        <begin position="309"/>
        <end position="439"/>
    </location>
</feature>
<dbReference type="Pfam" id="PF02687">
    <property type="entry name" value="FtsX"/>
    <property type="match status" value="1"/>
</dbReference>
<keyword evidence="4 7" id="KW-1133">Transmembrane helix</keyword>
<evidence type="ECO:0000256" key="3">
    <source>
        <dbReference type="ARBA" id="ARBA00022692"/>
    </source>
</evidence>
<dbReference type="InterPro" id="IPR050250">
    <property type="entry name" value="Macrolide_Exporter_MacB"/>
</dbReference>
<reference evidence="10" key="1">
    <citation type="submission" date="2020-10" db="EMBL/GenBank/DDBJ databases">
        <authorList>
            <person name="Gilroy R."/>
        </authorList>
    </citation>
    <scope>NUCLEOTIDE SEQUENCE</scope>
    <source>
        <strain evidence="10">6086</strain>
    </source>
</reference>
<gene>
    <name evidence="10" type="ORF">IAD03_02680</name>
</gene>